<sequence>MVRVSKAKVAEHRSAILESASRLFRERGFNDVGVAEIMQASGLTHGAFYGHFRSKADLAGAACREACAEGVDNWKHSGDIATILDRYLSIAHRDNPARGCALGAFAGDIARQGPELQSDYAEAVERFRGVIEHHLTDNEPEARRRKATTILATMVGALTMARGIATADPALSAAILDNVRLQLRACFGV</sequence>
<dbReference type="SUPFAM" id="SSF48498">
    <property type="entry name" value="Tetracyclin repressor-like, C-terminal domain"/>
    <property type="match status" value="1"/>
</dbReference>
<keyword evidence="7" id="KW-1185">Reference proteome</keyword>
<keyword evidence="2 4" id="KW-0238">DNA-binding</keyword>
<evidence type="ECO:0000256" key="2">
    <source>
        <dbReference type="ARBA" id="ARBA00023125"/>
    </source>
</evidence>
<dbReference type="InterPro" id="IPR036271">
    <property type="entry name" value="Tet_transcr_reg_TetR-rel_C_sf"/>
</dbReference>
<dbReference type="SUPFAM" id="SSF46689">
    <property type="entry name" value="Homeodomain-like"/>
    <property type="match status" value="1"/>
</dbReference>
<keyword evidence="1" id="KW-0805">Transcription regulation</keyword>
<dbReference type="Proteomes" id="UP001235094">
    <property type="component" value="Unassembled WGS sequence"/>
</dbReference>
<dbReference type="Gene3D" id="1.10.357.10">
    <property type="entry name" value="Tetracycline Repressor, domain 2"/>
    <property type="match status" value="1"/>
</dbReference>
<dbReference type="EMBL" id="JAUSVR010000022">
    <property type="protein sequence ID" value="MDQ0513131.1"/>
    <property type="molecule type" value="Genomic_DNA"/>
</dbReference>
<dbReference type="InterPro" id="IPR054156">
    <property type="entry name" value="YxaF_TetR_C"/>
</dbReference>
<evidence type="ECO:0000259" key="5">
    <source>
        <dbReference type="PROSITE" id="PS50977"/>
    </source>
</evidence>
<dbReference type="Pfam" id="PF00440">
    <property type="entry name" value="TetR_N"/>
    <property type="match status" value="1"/>
</dbReference>
<evidence type="ECO:0000313" key="7">
    <source>
        <dbReference type="Proteomes" id="UP001235094"/>
    </source>
</evidence>
<gene>
    <name evidence="6" type="ORF">QOZ99_004049</name>
</gene>
<evidence type="ECO:0000256" key="3">
    <source>
        <dbReference type="ARBA" id="ARBA00023163"/>
    </source>
</evidence>
<dbReference type="InterPro" id="IPR009057">
    <property type="entry name" value="Homeodomain-like_sf"/>
</dbReference>
<feature type="DNA-binding region" description="H-T-H motif" evidence="4">
    <location>
        <begin position="33"/>
        <end position="52"/>
    </location>
</feature>
<keyword evidence="3" id="KW-0804">Transcription</keyword>
<dbReference type="Pfam" id="PF21993">
    <property type="entry name" value="TetR_C_13_2"/>
    <property type="match status" value="1"/>
</dbReference>
<protein>
    <submittedName>
        <fullName evidence="6">TetR/AcrR family transcriptional repressor of nem operon</fullName>
    </submittedName>
</protein>
<reference evidence="6 7" key="1">
    <citation type="submission" date="2023-07" db="EMBL/GenBank/DDBJ databases">
        <title>Genomic Encyclopedia of Type Strains, Phase IV (KMG-IV): sequencing the most valuable type-strain genomes for metagenomic binning, comparative biology and taxonomic classification.</title>
        <authorList>
            <person name="Goeker M."/>
        </authorList>
    </citation>
    <scope>NUCLEOTIDE SEQUENCE [LARGE SCALE GENOMIC DNA]</scope>
    <source>
        <strain evidence="6 7">DSM 15561</strain>
    </source>
</reference>
<dbReference type="PANTHER" id="PTHR47506">
    <property type="entry name" value="TRANSCRIPTIONAL REGULATORY PROTEIN"/>
    <property type="match status" value="1"/>
</dbReference>
<evidence type="ECO:0000313" key="6">
    <source>
        <dbReference type="EMBL" id="MDQ0513131.1"/>
    </source>
</evidence>
<proteinExistence type="predicted"/>
<feature type="domain" description="HTH tetR-type" evidence="5">
    <location>
        <begin position="10"/>
        <end position="70"/>
    </location>
</feature>
<name>A0ABU0LWM6_9HYPH</name>
<dbReference type="PROSITE" id="PS50977">
    <property type="entry name" value="HTH_TETR_2"/>
    <property type="match status" value="1"/>
</dbReference>
<organism evidence="6 7">
    <name type="scientific">Ancylobacter amanitiformis</name>
    <dbReference type="NCBI Taxonomy" id="217069"/>
    <lineage>
        <taxon>Bacteria</taxon>
        <taxon>Pseudomonadati</taxon>
        <taxon>Pseudomonadota</taxon>
        <taxon>Alphaproteobacteria</taxon>
        <taxon>Hyphomicrobiales</taxon>
        <taxon>Xanthobacteraceae</taxon>
        <taxon>Ancylobacter</taxon>
    </lineage>
</organism>
<dbReference type="PANTHER" id="PTHR47506:SF7">
    <property type="entry name" value="TRANSCRIPTIONAL REGULATORY PROTEIN"/>
    <property type="match status" value="1"/>
</dbReference>
<evidence type="ECO:0000256" key="4">
    <source>
        <dbReference type="PROSITE-ProRule" id="PRU00335"/>
    </source>
</evidence>
<dbReference type="RefSeq" id="WP_306891772.1">
    <property type="nucleotide sequence ID" value="NZ_JAUSVR010000022.1"/>
</dbReference>
<dbReference type="Gene3D" id="1.10.10.60">
    <property type="entry name" value="Homeodomain-like"/>
    <property type="match status" value="1"/>
</dbReference>
<dbReference type="PRINTS" id="PR00455">
    <property type="entry name" value="HTHTETR"/>
</dbReference>
<evidence type="ECO:0000256" key="1">
    <source>
        <dbReference type="ARBA" id="ARBA00023015"/>
    </source>
</evidence>
<accession>A0ABU0LWM6</accession>
<dbReference type="InterPro" id="IPR001647">
    <property type="entry name" value="HTH_TetR"/>
</dbReference>
<comment type="caution">
    <text evidence="6">The sequence shown here is derived from an EMBL/GenBank/DDBJ whole genome shotgun (WGS) entry which is preliminary data.</text>
</comment>